<dbReference type="InterPro" id="IPR029058">
    <property type="entry name" value="AB_hydrolase_fold"/>
</dbReference>
<dbReference type="RefSeq" id="WP_012899276.1">
    <property type="nucleotide sequence ID" value="NC_013665.1"/>
</dbReference>
<feature type="domain" description="Serine aminopeptidase S33" evidence="1">
    <location>
        <begin position="34"/>
        <end position="174"/>
    </location>
</feature>
<evidence type="ECO:0000259" key="1">
    <source>
        <dbReference type="Pfam" id="PF12146"/>
    </source>
</evidence>
<organism evidence="2 3">
    <name type="scientific">Methanocella paludicola (strain DSM 17711 / JCM 13418 / NBRC 101707 / SANAE)</name>
    <dbReference type="NCBI Taxonomy" id="304371"/>
    <lineage>
        <taxon>Archaea</taxon>
        <taxon>Methanobacteriati</taxon>
        <taxon>Methanobacteriota</taxon>
        <taxon>Stenosarchaea group</taxon>
        <taxon>Methanomicrobia</taxon>
        <taxon>Methanocellales</taxon>
        <taxon>Methanocellaceae</taxon>
        <taxon>Methanocella</taxon>
    </lineage>
</organism>
<sequence>MTDPCASFGDGFVKAHDGVGLYYRQWSPPVEVTSFVLFIHGIGLHGSSPPYGEKILIRQLLDRGTAFYSIDLRGHGMSGGSIDGISRDTLIKDIDSHVEHIHEQYSSARIFLYGHNFGGILALYYASRCPKNLRGIIMSEYSTRIRDEVKKIREPTAAIALKERLVEKLYKRSKKLEILSPDDYEQLCDKYRIPMDAGIMRSLETSGSGRKCMLYGKDFFTACGVGQDAAIAGAVRLPFLTIFSRNDPFFDIRGAYDILTRVQSYDKELTQVDAAGHYGIIEASKDIVGKWVLSRTTK</sequence>
<reference evidence="3" key="3">
    <citation type="journal article" date="2011" name="PLoS ONE">
        <title>Genome sequence of a mesophilic hydrogenotrophic methanogen Methanocella paludicola, the first cultivated representative of the order Methanocellales.</title>
        <authorList>
            <person name="Sakai S."/>
            <person name="Takaki Y."/>
            <person name="Shimamura S."/>
            <person name="Sekine M."/>
            <person name="Tajima T."/>
            <person name="Kosugi H."/>
            <person name="Ichikawa N."/>
            <person name="Tasumi E."/>
            <person name="Hiraki A.T."/>
            <person name="Shimizu A."/>
            <person name="Kato Y."/>
            <person name="Nishiko R."/>
            <person name="Mori K."/>
            <person name="Fujita N."/>
            <person name="Imachi H."/>
            <person name="Takai K."/>
        </authorList>
    </citation>
    <scope>NUCLEOTIDE SEQUENCE [LARGE SCALE GENOMIC DNA]</scope>
    <source>
        <strain evidence="3">DSM 17711 / JCM 13418 / NBRC 101707 / SANAE</strain>
    </source>
</reference>
<dbReference type="AlphaFoldDB" id="D1YVX4"/>
<dbReference type="Gene3D" id="3.40.50.1820">
    <property type="entry name" value="alpha/beta hydrolase"/>
    <property type="match status" value="1"/>
</dbReference>
<accession>D1YVX4</accession>
<dbReference type="InParanoid" id="D1YVX4"/>
<dbReference type="KEGG" id="mpd:MCP_0524"/>
<proteinExistence type="predicted"/>
<protein>
    <recommendedName>
        <fullName evidence="1">Serine aminopeptidase S33 domain-containing protein</fullName>
    </recommendedName>
</protein>
<dbReference type="SUPFAM" id="SSF53474">
    <property type="entry name" value="alpha/beta-Hydrolases"/>
    <property type="match status" value="1"/>
</dbReference>
<dbReference type="eggNOG" id="arCOG01650">
    <property type="taxonomic scope" value="Archaea"/>
</dbReference>
<name>D1YVX4_METPS</name>
<evidence type="ECO:0000313" key="2">
    <source>
        <dbReference type="EMBL" id="BAI60596.1"/>
    </source>
</evidence>
<dbReference type="PANTHER" id="PTHR11614">
    <property type="entry name" value="PHOSPHOLIPASE-RELATED"/>
    <property type="match status" value="1"/>
</dbReference>
<reference evidence="2 3" key="2">
    <citation type="journal article" date="2008" name="Int. J. Syst. Evol. Microbiol.">
        <title>Methanocella paludicola gen. nov., sp. nov., a methane-producing archaeon, the first isolate of the lineage 'Rice Cluster I', and proposal of the new archaeal order Methanocellales ord. nov.</title>
        <authorList>
            <person name="Sakai S."/>
            <person name="Imachi H."/>
            <person name="Hanada S."/>
            <person name="Ohashi A."/>
            <person name="Harada H."/>
            <person name="Kamagata Y."/>
        </authorList>
    </citation>
    <scope>NUCLEOTIDE SEQUENCE [LARGE SCALE GENOMIC DNA]</scope>
    <source>
        <strain evidence="3">DSM 17711 / JCM 13418 / NBRC 101707 / SANAE</strain>
    </source>
</reference>
<reference evidence="2 3" key="1">
    <citation type="journal article" date="2007" name="Appl. Environ. Microbiol.">
        <title>Isolation of key methanogens for global methane emission from rice paddy fields: a novel isolate affiliated with the clone cluster rice cluster I.</title>
        <authorList>
            <person name="Sakai S."/>
            <person name="Imachi H."/>
            <person name="Sekiguchi Y."/>
            <person name="Ohashi A."/>
            <person name="Harada H."/>
            <person name="Kamagata Y."/>
        </authorList>
    </citation>
    <scope>NUCLEOTIDE SEQUENCE [LARGE SCALE GENOMIC DNA]</scope>
    <source>
        <strain evidence="3">DSM 17711 / JCM 13418 / NBRC 101707 / SANAE</strain>
    </source>
</reference>
<evidence type="ECO:0000313" key="3">
    <source>
        <dbReference type="Proteomes" id="UP000001882"/>
    </source>
</evidence>
<dbReference type="GeneID" id="8680598"/>
<gene>
    <name evidence="2" type="ordered locus">MCP_0524</name>
</gene>
<dbReference type="Proteomes" id="UP000001882">
    <property type="component" value="Chromosome"/>
</dbReference>
<dbReference type="Pfam" id="PF12146">
    <property type="entry name" value="Hydrolase_4"/>
    <property type="match status" value="1"/>
</dbReference>
<keyword evidence="3" id="KW-1185">Reference proteome</keyword>
<dbReference type="EMBL" id="AP011532">
    <property type="protein sequence ID" value="BAI60596.1"/>
    <property type="molecule type" value="Genomic_DNA"/>
</dbReference>
<dbReference type="InterPro" id="IPR051044">
    <property type="entry name" value="MAG_DAG_Lipase"/>
</dbReference>
<dbReference type="OrthoDB" id="111592at2157"/>
<dbReference type="STRING" id="304371.MCP_0524"/>
<dbReference type="InterPro" id="IPR022742">
    <property type="entry name" value="Hydrolase_4"/>
</dbReference>